<evidence type="ECO:0000256" key="3">
    <source>
        <dbReference type="ARBA" id="ARBA00022679"/>
    </source>
</evidence>
<evidence type="ECO:0000256" key="1">
    <source>
        <dbReference type="ARBA" id="ARBA00008392"/>
    </source>
</evidence>
<comment type="subunit">
    <text evidence="2 7">Homodimer.</text>
</comment>
<feature type="binding site" description="in other chain" evidence="7">
    <location>
        <position position="191"/>
    </location>
    <ligand>
        <name>pyridoxal 5'-phosphate</name>
        <dbReference type="ChEBI" id="CHEBI:597326"/>
        <note>ligand shared between dimeric partners</note>
    </ligand>
</feature>
<evidence type="ECO:0000256" key="4">
    <source>
        <dbReference type="ARBA" id="ARBA00022898"/>
    </source>
</evidence>
<feature type="binding site" evidence="7">
    <location>
        <begin position="280"/>
        <end position="281"/>
    </location>
    <ligand>
        <name>pyridoxal 5'-phosphate</name>
        <dbReference type="ChEBI" id="CHEBI:597326"/>
        <note>ligand shared between dimeric partners</note>
    </ligand>
</feature>
<evidence type="ECO:0000256" key="6">
    <source>
        <dbReference type="ARBA" id="ARBA00047715"/>
    </source>
</evidence>
<dbReference type="InterPro" id="IPR011282">
    <property type="entry name" value="2am3keto_CoA_ligase"/>
</dbReference>
<dbReference type="Proteomes" id="UP000295511">
    <property type="component" value="Unassembled WGS sequence"/>
</dbReference>
<feature type="binding site" evidence="7">
    <location>
        <position position="140"/>
    </location>
    <ligand>
        <name>substrate</name>
    </ligand>
</feature>
<dbReference type="GO" id="GO:0008890">
    <property type="term" value="F:glycine C-acetyltransferase activity"/>
    <property type="evidence" value="ECO:0007669"/>
    <property type="project" value="UniProtKB-UniRule"/>
</dbReference>
<dbReference type="GO" id="GO:0030170">
    <property type="term" value="F:pyridoxal phosphate binding"/>
    <property type="evidence" value="ECO:0007669"/>
    <property type="project" value="UniProtKB-UniRule"/>
</dbReference>
<gene>
    <name evidence="7" type="primary">kbl</name>
    <name evidence="9" type="ORF">E1809_03230</name>
</gene>
<dbReference type="Gene3D" id="3.90.1150.10">
    <property type="entry name" value="Aspartate Aminotransferase, domain 1"/>
    <property type="match status" value="1"/>
</dbReference>
<dbReference type="InterPro" id="IPR015422">
    <property type="entry name" value="PyrdxlP-dep_Trfase_small"/>
</dbReference>
<evidence type="ECO:0000313" key="9">
    <source>
        <dbReference type="EMBL" id="TDG01055.1"/>
    </source>
</evidence>
<dbReference type="NCBIfam" id="TIGR01822">
    <property type="entry name" value="2am3keto_CoA"/>
    <property type="match status" value="1"/>
</dbReference>
<dbReference type="PANTHER" id="PTHR13693:SF102">
    <property type="entry name" value="2-AMINO-3-KETOBUTYRATE COENZYME A LIGASE, MITOCHONDRIAL"/>
    <property type="match status" value="1"/>
</dbReference>
<sequence length="402" mass="42749">MYSSIKDQLHGELEEIRSAGLFKTERHIDSPQASHISAGQLGQPANSVLNFCANNYLGLADHPDIIAAAKSAMDERGFGMASVRFICGTQDLHLELEARVSQFLGTEDTILFSSCFDANGGVFESLFGPEDAIISDALNHASIIDGIRLSKAKRFRYANQDMADLEAKLVEASGGDAPARRKIIVTDGVFSMDGYLAPLEAICDLADKYDALVMVDDSHAVGFMGATGAGTPEHAGVSDRVDIYTGTFGKALGGASGGYVSGRAEIVAMLRQKARPYLFSNSLAPAIVAATIKALELVQGSGELRSRLFANAGLFRRRMAEEGFELLNGEHAIIPVMFGDAVAAAKVADEMLEHGVFVTAFSYPVVPKGAARIRVQLSAAHSPDDVEACVQAFVKSRAAADL</sequence>
<reference evidence="9 10" key="1">
    <citation type="submission" date="2019-03" db="EMBL/GenBank/DDBJ databases">
        <title>Whole genome sequence of Arthrobacter sp JH1-1.</title>
        <authorList>
            <person name="Trinh H.N."/>
        </authorList>
    </citation>
    <scope>NUCLEOTIDE SEQUENCE [LARGE SCALE GENOMIC DNA]</scope>
    <source>
        <strain evidence="9 10">JH1-1</strain>
    </source>
</reference>
<organism evidence="9 10">
    <name type="scientific">Arthrobacter terricola</name>
    <dbReference type="NCBI Taxonomy" id="2547396"/>
    <lineage>
        <taxon>Bacteria</taxon>
        <taxon>Bacillati</taxon>
        <taxon>Actinomycetota</taxon>
        <taxon>Actinomycetes</taxon>
        <taxon>Micrococcales</taxon>
        <taxon>Micrococcaceae</taxon>
        <taxon>Arthrobacter</taxon>
    </lineage>
</organism>
<comment type="catalytic activity">
    <reaction evidence="6">
        <text>6-carboxyhexanoyl-[ACP] + L-alanine + H(+) = (8S)-8-amino-7-oxononanoate + holo-[ACP] + CO2</text>
        <dbReference type="Rhea" id="RHEA:42288"/>
        <dbReference type="Rhea" id="RHEA-COMP:9685"/>
        <dbReference type="Rhea" id="RHEA-COMP:9955"/>
        <dbReference type="ChEBI" id="CHEBI:15378"/>
        <dbReference type="ChEBI" id="CHEBI:16526"/>
        <dbReference type="ChEBI" id="CHEBI:57972"/>
        <dbReference type="ChEBI" id="CHEBI:64479"/>
        <dbReference type="ChEBI" id="CHEBI:78846"/>
        <dbReference type="ChEBI" id="CHEBI:149468"/>
        <dbReference type="EC" id="2.3.1.47"/>
    </reaction>
</comment>
<dbReference type="PANTHER" id="PTHR13693">
    <property type="entry name" value="CLASS II AMINOTRANSFERASE/8-AMINO-7-OXONONANOATE SYNTHASE"/>
    <property type="match status" value="1"/>
</dbReference>
<dbReference type="CDD" id="cd06454">
    <property type="entry name" value="KBL_like"/>
    <property type="match status" value="1"/>
</dbReference>
<comment type="caution">
    <text evidence="9">The sequence shown here is derived from an EMBL/GenBank/DDBJ whole genome shotgun (WGS) entry which is preliminary data.</text>
</comment>
<dbReference type="SUPFAM" id="SSF53383">
    <property type="entry name" value="PLP-dependent transferases"/>
    <property type="match status" value="1"/>
</dbReference>
<dbReference type="EC" id="2.3.1.29" evidence="7"/>
<name>A0A4V2ZUH8_9MICC</name>
<dbReference type="UniPathway" id="UPA00046">
    <property type="reaction ID" value="UER00506"/>
</dbReference>
<dbReference type="InterPro" id="IPR050087">
    <property type="entry name" value="AON_synthase_class-II"/>
</dbReference>
<dbReference type="AlphaFoldDB" id="A0A4V2ZUH8"/>
<protein>
    <recommendedName>
        <fullName evidence="7">2-amino-3-ketobutyrate coenzyme A ligase</fullName>
        <shortName evidence="7">AKB ligase</shortName>
        <ecNumber evidence="7">2.3.1.29</ecNumber>
    </recommendedName>
    <alternativeName>
        <fullName evidence="7">Glycine acetyltransferase</fullName>
    </alternativeName>
</protein>
<feature type="binding site" description="in other chain" evidence="7">
    <location>
        <begin position="115"/>
        <end position="116"/>
    </location>
    <ligand>
        <name>pyridoxal 5'-phosphate</name>
        <dbReference type="ChEBI" id="CHEBI:597326"/>
        <note>ligand shared between dimeric partners</note>
    </ligand>
</feature>
<keyword evidence="3 7" id="KW-0808">Transferase</keyword>
<dbReference type="GO" id="GO:0008710">
    <property type="term" value="F:8-amino-7-oxononanoate synthase activity"/>
    <property type="evidence" value="ECO:0007669"/>
    <property type="project" value="UniProtKB-EC"/>
</dbReference>
<evidence type="ECO:0000256" key="2">
    <source>
        <dbReference type="ARBA" id="ARBA00011738"/>
    </source>
</evidence>
<feature type="binding site" description="in other chain" evidence="7">
    <location>
        <begin position="247"/>
        <end position="250"/>
    </location>
    <ligand>
        <name>pyridoxal 5'-phosphate</name>
        <dbReference type="ChEBI" id="CHEBI:597326"/>
        <note>ligand shared between dimeric partners</note>
    </ligand>
</feature>
<feature type="modified residue" description="N6-(pyridoxal phosphate)lysine" evidence="7">
    <location>
        <position position="250"/>
    </location>
</feature>
<feature type="binding site" evidence="7">
    <location>
        <position position="374"/>
    </location>
    <ligand>
        <name>substrate</name>
    </ligand>
</feature>
<keyword evidence="4 7" id="KW-0663">Pyridoxal phosphate</keyword>
<dbReference type="Pfam" id="PF00155">
    <property type="entry name" value="Aminotran_1_2"/>
    <property type="match status" value="1"/>
</dbReference>
<comment type="catalytic activity">
    <reaction evidence="7">
        <text>glycine + acetyl-CoA = (2S)-2-amino-3-oxobutanoate + CoA</text>
        <dbReference type="Rhea" id="RHEA:20736"/>
        <dbReference type="ChEBI" id="CHEBI:57287"/>
        <dbReference type="ChEBI" id="CHEBI:57288"/>
        <dbReference type="ChEBI" id="CHEBI:57305"/>
        <dbReference type="ChEBI" id="CHEBI:78948"/>
        <dbReference type="EC" id="2.3.1.29"/>
    </reaction>
</comment>
<dbReference type="InterPro" id="IPR001917">
    <property type="entry name" value="Aminotrans_II_pyridoxalP_BS"/>
</dbReference>
<evidence type="ECO:0000313" key="10">
    <source>
        <dbReference type="Proteomes" id="UP000295511"/>
    </source>
</evidence>
<dbReference type="RefSeq" id="WP_133202795.1">
    <property type="nucleotide sequence ID" value="NZ_SMRU01000003.1"/>
</dbReference>
<keyword evidence="10" id="KW-1185">Reference proteome</keyword>
<comment type="similarity">
    <text evidence="1 7">Belongs to the class-II pyridoxal-phosphate-dependent aminotransferase family.</text>
</comment>
<dbReference type="InterPro" id="IPR004839">
    <property type="entry name" value="Aminotransferase_I/II_large"/>
</dbReference>
<comment type="cofactor">
    <cofactor evidence="7">
        <name>pyridoxal 5'-phosphate</name>
        <dbReference type="ChEBI" id="CHEBI:597326"/>
    </cofactor>
    <text evidence="7">Binds 1 pyridoxal phosphate per subunit.</text>
</comment>
<evidence type="ECO:0000256" key="7">
    <source>
        <dbReference type="HAMAP-Rule" id="MF_00985"/>
    </source>
</evidence>
<comment type="pathway">
    <text evidence="7">Amino-acid degradation; L-threonine degradation via oxydo-reductase pathway; glycine from L-threonine: step 2/2.</text>
</comment>
<dbReference type="InterPro" id="IPR015424">
    <property type="entry name" value="PyrdxlP-dep_Trfase"/>
</dbReference>
<dbReference type="GO" id="GO:0019518">
    <property type="term" value="P:L-threonine catabolic process to glycine"/>
    <property type="evidence" value="ECO:0007669"/>
    <property type="project" value="UniProtKB-UniRule"/>
</dbReference>
<comment type="function">
    <text evidence="7">Catalyzes the cleavage of 2-amino-3-ketobutyrate to glycine and acetyl-CoA.</text>
</comment>
<feature type="domain" description="Aminotransferase class I/classII large" evidence="8">
    <location>
        <begin position="48"/>
        <end position="392"/>
    </location>
</feature>
<keyword evidence="5 7" id="KW-0012">Acyltransferase</keyword>
<dbReference type="NCBIfam" id="NF005394">
    <property type="entry name" value="PRK06939.1"/>
    <property type="match status" value="1"/>
</dbReference>
<dbReference type="InterPro" id="IPR015421">
    <property type="entry name" value="PyrdxlP-dep_Trfase_major"/>
</dbReference>
<dbReference type="GO" id="GO:0005829">
    <property type="term" value="C:cytosol"/>
    <property type="evidence" value="ECO:0007669"/>
    <property type="project" value="TreeGrafter"/>
</dbReference>
<dbReference type="FunFam" id="3.40.640.10:FF:000006">
    <property type="entry name" value="5-aminolevulinate synthase, mitochondrial"/>
    <property type="match status" value="1"/>
</dbReference>
<dbReference type="HAMAP" id="MF_00985">
    <property type="entry name" value="2am3keto_CoA_ligase"/>
    <property type="match status" value="1"/>
</dbReference>
<dbReference type="OrthoDB" id="9807157at2"/>
<dbReference type="EMBL" id="SMRU01000003">
    <property type="protein sequence ID" value="TDG01055.1"/>
    <property type="molecule type" value="Genomic_DNA"/>
</dbReference>
<proteinExistence type="inferred from homology"/>
<accession>A0A4V2ZUH8</accession>
<feature type="binding site" description="in other chain" evidence="7">
    <location>
        <begin position="216"/>
        <end position="219"/>
    </location>
    <ligand>
        <name>pyridoxal 5'-phosphate</name>
        <dbReference type="ChEBI" id="CHEBI:597326"/>
        <note>ligand shared between dimeric partners</note>
    </ligand>
</feature>
<evidence type="ECO:0000256" key="5">
    <source>
        <dbReference type="ARBA" id="ARBA00023315"/>
    </source>
</evidence>
<dbReference type="Gene3D" id="3.40.640.10">
    <property type="entry name" value="Type I PLP-dependent aspartate aminotransferase-like (Major domain)"/>
    <property type="match status" value="1"/>
</dbReference>
<evidence type="ECO:0000259" key="8">
    <source>
        <dbReference type="Pfam" id="PF00155"/>
    </source>
</evidence>
<dbReference type="PROSITE" id="PS00599">
    <property type="entry name" value="AA_TRANSFER_CLASS_2"/>
    <property type="match status" value="1"/>
</dbReference>